<feature type="region of interest" description="Disordered" evidence="5">
    <location>
        <begin position="21"/>
        <end position="57"/>
    </location>
</feature>
<dbReference type="InterPro" id="IPR051202">
    <property type="entry name" value="Peptidase_C40"/>
</dbReference>
<keyword evidence="2" id="KW-0645">Protease</keyword>
<comment type="caution">
    <text evidence="7">The sequence shown here is derived from an EMBL/GenBank/DDBJ whole genome shotgun (WGS) entry which is preliminary data.</text>
</comment>
<evidence type="ECO:0000313" key="8">
    <source>
        <dbReference type="Proteomes" id="UP001206312"/>
    </source>
</evidence>
<reference evidence="7 8" key="1">
    <citation type="submission" date="2022-06" db="EMBL/GenBank/DDBJ databases">
        <authorList>
            <person name="Xuan X."/>
        </authorList>
    </citation>
    <scope>NUCLEOTIDE SEQUENCE [LARGE SCALE GENOMIC DNA]</scope>
    <source>
        <strain evidence="7 8">2V75</strain>
    </source>
</reference>
<dbReference type="SUPFAM" id="SSF54001">
    <property type="entry name" value="Cysteine proteinases"/>
    <property type="match status" value="1"/>
</dbReference>
<dbReference type="PANTHER" id="PTHR47053:SF1">
    <property type="entry name" value="MUREIN DD-ENDOPEPTIDASE MEPH-RELATED"/>
    <property type="match status" value="1"/>
</dbReference>
<name>A0ABT1B0B3_9FLAO</name>
<organism evidence="7 8">
    <name type="scientific">Robiginitalea marina</name>
    <dbReference type="NCBI Taxonomy" id="2954105"/>
    <lineage>
        <taxon>Bacteria</taxon>
        <taxon>Pseudomonadati</taxon>
        <taxon>Bacteroidota</taxon>
        <taxon>Flavobacteriia</taxon>
        <taxon>Flavobacteriales</taxon>
        <taxon>Flavobacteriaceae</taxon>
        <taxon>Robiginitalea</taxon>
    </lineage>
</organism>
<evidence type="ECO:0000259" key="6">
    <source>
        <dbReference type="PROSITE" id="PS51935"/>
    </source>
</evidence>
<evidence type="ECO:0000313" key="7">
    <source>
        <dbReference type="EMBL" id="MCO5725706.1"/>
    </source>
</evidence>
<dbReference type="RefSeq" id="WP_252742077.1">
    <property type="nucleotide sequence ID" value="NZ_JAMXIB010000012.1"/>
</dbReference>
<keyword evidence="4" id="KW-0788">Thiol protease</keyword>
<dbReference type="InterPro" id="IPR000064">
    <property type="entry name" value="NLP_P60_dom"/>
</dbReference>
<feature type="domain" description="NlpC/P60" evidence="6">
    <location>
        <begin position="59"/>
        <end position="186"/>
    </location>
</feature>
<sequence>MKKASFLLGISVLLWSCGGAKKTASRPGPPKIHVEGTVPESAKGPEASAEAPTGPAVEDTRADAIIETALSYAGVKYRYGGTTRKGMDCSGLLYVSFLEHDYPLPRSSHLLAEEGRQVALSELQPGDLLFFKTLRRAKNINHVGLVVEVGDGEVRFIHSTTSRGVIVSSLREGYWNHAFVKATRIF</sequence>
<dbReference type="InterPro" id="IPR038765">
    <property type="entry name" value="Papain-like_cys_pep_sf"/>
</dbReference>
<proteinExistence type="inferred from homology"/>
<gene>
    <name evidence="7" type="ORF">NG653_12635</name>
</gene>
<evidence type="ECO:0000256" key="3">
    <source>
        <dbReference type="ARBA" id="ARBA00022801"/>
    </source>
</evidence>
<evidence type="ECO:0000256" key="2">
    <source>
        <dbReference type="ARBA" id="ARBA00022670"/>
    </source>
</evidence>
<dbReference type="EMBL" id="JAMXIB010000012">
    <property type="protein sequence ID" value="MCO5725706.1"/>
    <property type="molecule type" value="Genomic_DNA"/>
</dbReference>
<dbReference type="Pfam" id="PF00877">
    <property type="entry name" value="NLPC_P60"/>
    <property type="match status" value="1"/>
</dbReference>
<dbReference type="PANTHER" id="PTHR47053">
    <property type="entry name" value="MUREIN DD-ENDOPEPTIDASE MEPH-RELATED"/>
    <property type="match status" value="1"/>
</dbReference>
<dbReference type="PROSITE" id="PS51935">
    <property type="entry name" value="NLPC_P60"/>
    <property type="match status" value="1"/>
</dbReference>
<dbReference type="Proteomes" id="UP001206312">
    <property type="component" value="Unassembled WGS sequence"/>
</dbReference>
<evidence type="ECO:0000256" key="4">
    <source>
        <dbReference type="ARBA" id="ARBA00022807"/>
    </source>
</evidence>
<protein>
    <submittedName>
        <fullName evidence="7">C40 family peptidase</fullName>
    </submittedName>
</protein>
<accession>A0ABT1B0B3</accession>
<evidence type="ECO:0000256" key="1">
    <source>
        <dbReference type="ARBA" id="ARBA00007074"/>
    </source>
</evidence>
<evidence type="ECO:0000256" key="5">
    <source>
        <dbReference type="SAM" id="MobiDB-lite"/>
    </source>
</evidence>
<dbReference type="Gene3D" id="3.90.1720.10">
    <property type="entry name" value="endopeptidase domain like (from Nostoc punctiforme)"/>
    <property type="match status" value="1"/>
</dbReference>
<keyword evidence="3" id="KW-0378">Hydrolase</keyword>
<keyword evidence="8" id="KW-1185">Reference proteome</keyword>
<comment type="similarity">
    <text evidence="1">Belongs to the peptidase C40 family.</text>
</comment>